<dbReference type="PANTHER" id="PTHR43072">
    <property type="entry name" value="N-ACETYLTRANSFERASE"/>
    <property type="match status" value="1"/>
</dbReference>
<dbReference type="InterPro" id="IPR000182">
    <property type="entry name" value="GNAT_dom"/>
</dbReference>
<keyword evidence="1 5" id="KW-0808">Transferase</keyword>
<dbReference type="SUPFAM" id="SSF55729">
    <property type="entry name" value="Acyl-CoA N-acyltransferases (Nat)"/>
    <property type="match status" value="1"/>
</dbReference>
<comment type="caution">
    <text evidence="5">The sequence shown here is derived from an EMBL/GenBank/DDBJ whole genome shotgun (WGS) entry which is preliminary data.</text>
</comment>
<accession>A0A0F0LFA3</accession>
<dbReference type="InterPro" id="IPR016181">
    <property type="entry name" value="Acyl_CoA_acyltransferase"/>
</dbReference>
<dbReference type="EMBL" id="JYIX01000040">
    <property type="protein sequence ID" value="KJL30970.1"/>
    <property type="molecule type" value="Genomic_DNA"/>
</dbReference>
<evidence type="ECO:0000256" key="3">
    <source>
        <dbReference type="SAM" id="MobiDB-lite"/>
    </source>
</evidence>
<keyword evidence="2 5" id="KW-0012">Acyltransferase</keyword>
<dbReference type="Pfam" id="PF00583">
    <property type="entry name" value="Acetyltransf_1"/>
    <property type="match status" value="1"/>
</dbReference>
<evidence type="ECO:0000256" key="2">
    <source>
        <dbReference type="ARBA" id="ARBA00023315"/>
    </source>
</evidence>
<dbReference type="PANTHER" id="PTHR43072:SF23">
    <property type="entry name" value="UPF0039 PROTEIN C11D3.02C"/>
    <property type="match status" value="1"/>
</dbReference>
<feature type="compositionally biased region" description="Low complexity" evidence="3">
    <location>
        <begin position="1"/>
        <end position="23"/>
    </location>
</feature>
<feature type="domain" description="N-acetyltransferase" evidence="4">
    <location>
        <begin position="23"/>
        <end position="178"/>
    </location>
</feature>
<dbReference type="STRING" id="582680.RS86_03916"/>
<evidence type="ECO:0000313" key="5">
    <source>
        <dbReference type="EMBL" id="KJL30970.1"/>
    </source>
</evidence>
<dbReference type="EC" id="2.3.1.-" evidence="5"/>
<protein>
    <submittedName>
        <fullName evidence="5">N-acyltransferase YncA</fullName>
        <ecNumber evidence="5">2.3.1.-</ecNumber>
    </submittedName>
</protein>
<feature type="region of interest" description="Disordered" evidence="3">
    <location>
        <begin position="1"/>
        <end position="24"/>
    </location>
</feature>
<evidence type="ECO:0000313" key="6">
    <source>
        <dbReference type="Proteomes" id="UP000033740"/>
    </source>
</evidence>
<gene>
    <name evidence="5" type="primary">yncA</name>
    <name evidence="5" type="ORF">RS86_03916</name>
</gene>
<evidence type="ECO:0000256" key="1">
    <source>
        <dbReference type="ARBA" id="ARBA00022679"/>
    </source>
</evidence>
<dbReference type="PATRIC" id="fig|582680.6.peg.4003"/>
<dbReference type="RefSeq" id="WP_045273909.1">
    <property type="nucleotide sequence ID" value="NZ_JYIX01000040.1"/>
</dbReference>
<reference evidence="5 6" key="1">
    <citation type="submission" date="2015-02" db="EMBL/GenBank/DDBJ databases">
        <title>Draft genome sequences of ten Microbacterium spp. with emphasis on heavy metal contaminated environments.</title>
        <authorList>
            <person name="Corretto E."/>
        </authorList>
    </citation>
    <scope>NUCLEOTIDE SEQUENCE [LARGE SCALE GENOMIC DNA]</scope>
    <source>
        <strain evidence="5 6">ARN176</strain>
    </source>
</reference>
<sequence>MSDAPAVPQTPAAAETPQPAPAAGIRAARTEDLAAVRDIYNHYVRTSTVTFDEEETELAVWEHKHELLASTGLPFLVAEDAAGVVLGFAYAQHWRAKSAYRFSAENTIYLSPDAAGRGLGKALLEALLDASAKAGLHELIAVIEPTAAAASIALHHRYGFVDAGHLKGVGVKFGRTLDVLFLQKSL</sequence>
<dbReference type="PROSITE" id="PS51186">
    <property type="entry name" value="GNAT"/>
    <property type="match status" value="1"/>
</dbReference>
<dbReference type="Gene3D" id="3.40.630.30">
    <property type="match status" value="1"/>
</dbReference>
<dbReference type="GO" id="GO:0016747">
    <property type="term" value="F:acyltransferase activity, transferring groups other than amino-acyl groups"/>
    <property type="evidence" value="ECO:0007669"/>
    <property type="project" value="InterPro"/>
</dbReference>
<proteinExistence type="predicted"/>
<evidence type="ECO:0000259" key="4">
    <source>
        <dbReference type="PROSITE" id="PS51186"/>
    </source>
</evidence>
<dbReference type="Proteomes" id="UP000033740">
    <property type="component" value="Unassembled WGS sequence"/>
</dbReference>
<name>A0A0F0LFA3_9MICO</name>
<dbReference type="CDD" id="cd04301">
    <property type="entry name" value="NAT_SF"/>
    <property type="match status" value="1"/>
</dbReference>
<organism evidence="5 6">
    <name type="scientific">Microbacterium azadirachtae</name>
    <dbReference type="NCBI Taxonomy" id="582680"/>
    <lineage>
        <taxon>Bacteria</taxon>
        <taxon>Bacillati</taxon>
        <taxon>Actinomycetota</taxon>
        <taxon>Actinomycetes</taxon>
        <taxon>Micrococcales</taxon>
        <taxon>Microbacteriaceae</taxon>
        <taxon>Microbacterium</taxon>
    </lineage>
</organism>
<keyword evidence="6" id="KW-1185">Reference proteome</keyword>
<dbReference type="AlphaFoldDB" id="A0A0F0LFA3"/>